<accession>A0ABM7XGH7</accession>
<dbReference type="Proteomes" id="UP000831120">
    <property type="component" value="Chromosome"/>
</dbReference>
<dbReference type="Gene3D" id="3.40.50.1820">
    <property type="entry name" value="alpha/beta hydrolase"/>
    <property type="match status" value="1"/>
</dbReference>
<protein>
    <submittedName>
        <fullName evidence="1">Phospholipase</fullName>
    </submittedName>
</protein>
<reference evidence="1 2" key="1">
    <citation type="journal article" date="2022" name="Microbiol. Resour. Announc.">
        <title>Complete Genome Sequences of Thermus Strains Isolated from Senami Hot Spring in Japan.</title>
        <authorList>
            <person name="Miyazaki K."/>
        </authorList>
    </citation>
    <scope>NUCLEOTIDE SEQUENCE [LARGE SCALE GENOMIC DNA]</scope>
    <source>
        <strain evidence="1 2">SNM4-1</strain>
    </source>
</reference>
<organism evidence="1 2">
    <name type="scientific">Thermus brockianus</name>
    <dbReference type="NCBI Taxonomy" id="56956"/>
    <lineage>
        <taxon>Bacteria</taxon>
        <taxon>Thermotogati</taxon>
        <taxon>Deinococcota</taxon>
        <taxon>Deinococci</taxon>
        <taxon>Thermales</taxon>
        <taxon>Thermaceae</taxon>
        <taxon>Thermus</taxon>
    </lineage>
</organism>
<evidence type="ECO:0000313" key="2">
    <source>
        <dbReference type="Proteomes" id="UP000831120"/>
    </source>
</evidence>
<dbReference type="InterPro" id="IPR029058">
    <property type="entry name" value="AB_hydrolase_fold"/>
</dbReference>
<evidence type="ECO:0000313" key="1">
    <source>
        <dbReference type="EMBL" id="BDG15382.1"/>
    </source>
</evidence>
<dbReference type="EMBL" id="AP025593">
    <property type="protein sequence ID" value="BDG15382.1"/>
    <property type="molecule type" value="Genomic_DNA"/>
</dbReference>
<keyword evidence="2" id="KW-1185">Reference proteome</keyword>
<dbReference type="SUPFAM" id="SSF53474">
    <property type="entry name" value="alpha/beta-Hydrolases"/>
    <property type="match status" value="1"/>
</dbReference>
<dbReference type="RefSeq" id="WP_244362848.1">
    <property type="nucleotide sequence ID" value="NZ_AP025593.1"/>
</dbReference>
<sequence length="237" mass="25765">MREETLTLAGLPVLAHLPEAPKALLLALHGLQGSKEHILSLLPGYAERGFLLLAFDAPRHGGRGSPPSAKSPRYVEEVYQVALGYKEEAWAVAEEARRRYGLPLFLAGGSLGAFVLHLLLSEGFRPRAALAFIGSGFPMKLPQGQEVQDPKVEALYQTPPALKGEAYGNVPLLHLHGTKDLIVPLARMEKTLEALRPHYGEGRLARYVEEGTGHTITPLMARVGLGFLEAWQEEGAP</sequence>
<name>A0ABM7XGH7_THEBO</name>
<gene>
    <name evidence="1" type="ORF">TbrSNM41_01160</name>
</gene>
<proteinExistence type="predicted"/>